<dbReference type="GO" id="GO:0043190">
    <property type="term" value="C:ATP-binding cassette (ABC) transporter complex"/>
    <property type="evidence" value="ECO:0007669"/>
    <property type="project" value="InterPro"/>
</dbReference>
<evidence type="ECO:0000256" key="1">
    <source>
        <dbReference type="ARBA" id="ARBA00004429"/>
    </source>
</evidence>
<proteinExistence type="inferred from homology"/>
<dbReference type="eggNOG" id="COG0765">
    <property type="taxonomic scope" value="Bacteria"/>
</dbReference>
<comment type="similarity">
    <text evidence="2">Belongs to the binding-protein-dependent transport system permease family. HisMQ subfamily.</text>
</comment>
<gene>
    <name evidence="12" type="ORF">NG99_12995</name>
</gene>
<keyword evidence="9 10" id="KW-0472">Membrane</keyword>
<keyword evidence="3 10" id="KW-0813">Transport</keyword>
<keyword evidence="13" id="KW-1185">Reference proteome</keyword>
<dbReference type="GO" id="GO:0022857">
    <property type="term" value="F:transmembrane transporter activity"/>
    <property type="evidence" value="ECO:0007669"/>
    <property type="project" value="InterPro"/>
</dbReference>
<comment type="caution">
    <text evidence="12">The sequence shown here is derived from an EMBL/GenBank/DDBJ whole genome shotgun (WGS) entry which is preliminary data.</text>
</comment>
<sequence length="219" mass="23732">MIQLDFASVLTEWPSLLSGAGITLLMTLIATVLGLLLGIACGWARANGPRGLRLITACYVELLRNTPYIIQLFFIFFGLPAAGIQLSALTASILSLILNLAAYASEIVRAGIQSTPHSQTEAAMSLALDRWQIFTRVVLPPALSKVWDTLAGQVVIIMLGSAVCSQISTPDLSFAANLIASRNFHNFESYIVAAAIYLILALLVRQLLRWAGPRFIFGR</sequence>
<comment type="subcellular location">
    <subcellularLocation>
        <location evidence="1">Cell inner membrane</location>
        <topology evidence="1">Multi-pass membrane protein</topology>
    </subcellularLocation>
    <subcellularLocation>
        <location evidence="10">Cell membrane</location>
        <topology evidence="10">Multi-pass membrane protein</topology>
    </subcellularLocation>
</comment>
<dbReference type="InterPro" id="IPR043429">
    <property type="entry name" value="ArtM/GltK/GlnP/TcyL/YhdX-like"/>
</dbReference>
<accession>A0A0A3Z1V4</accession>
<evidence type="ECO:0000259" key="11">
    <source>
        <dbReference type="PROSITE" id="PS50928"/>
    </source>
</evidence>
<dbReference type="SUPFAM" id="SSF161098">
    <property type="entry name" value="MetI-like"/>
    <property type="match status" value="1"/>
</dbReference>
<keyword evidence="8 10" id="KW-1133">Transmembrane helix</keyword>
<dbReference type="RefSeq" id="WP_034893337.1">
    <property type="nucleotide sequence ID" value="NZ_JRUQ01000039.1"/>
</dbReference>
<evidence type="ECO:0000256" key="2">
    <source>
        <dbReference type="ARBA" id="ARBA00010072"/>
    </source>
</evidence>
<dbReference type="InterPro" id="IPR010065">
    <property type="entry name" value="AA_ABC_transptr_permease_3TM"/>
</dbReference>
<dbReference type="Gene3D" id="1.10.3720.10">
    <property type="entry name" value="MetI-like"/>
    <property type="match status" value="1"/>
</dbReference>
<evidence type="ECO:0000256" key="4">
    <source>
        <dbReference type="ARBA" id="ARBA00022475"/>
    </source>
</evidence>
<evidence type="ECO:0000256" key="10">
    <source>
        <dbReference type="RuleBase" id="RU363032"/>
    </source>
</evidence>
<dbReference type="PROSITE" id="PS50928">
    <property type="entry name" value="ABC_TM1"/>
    <property type="match status" value="1"/>
</dbReference>
<dbReference type="STRING" id="371042.NG99_12995"/>
<evidence type="ECO:0000256" key="3">
    <source>
        <dbReference type="ARBA" id="ARBA00022448"/>
    </source>
</evidence>
<protein>
    <submittedName>
        <fullName evidence="12">Polar amino acid ABC transporter permease</fullName>
    </submittedName>
</protein>
<evidence type="ECO:0000256" key="6">
    <source>
        <dbReference type="ARBA" id="ARBA00022692"/>
    </source>
</evidence>
<evidence type="ECO:0000256" key="9">
    <source>
        <dbReference type="ARBA" id="ARBA00023136"/>
    </source>
</evidence>
<organism evidence="12 13">
    <name type="scientific">Erwinia typographi</name>
    <dbReference type="NCBI Taxonomy" id="371042"/>
    <lineage>
        <taxon>Bacteria</taxon>
        <taxon>Pseudomonadati</taxon>
        <taxon>Pseudomonadota</taxon>
        <taxon>Gammaproteobacteria</taxon>
        <taxon>Enterobacterales</taxon>
        <taxon>Erwiniaceae</taxon>
        <taxon>Erwinia</taxon>
    </lineage>
</organism>
<feature type="transmembrane region" description="Helical" evidence="10">
    <location>
        <begin position="72"/>
        <end position="98"/>
    </location>
</feature>
<dbReference type="Proteomes" id="UP000030351">
    <property type="component" value="Unassembled WGS sequence"/>
</dbReference>
<dbReference type="Pfam" id="PF00528">
    <property type="entry name" value="BPD_transp_1"/>
    <property type="match status" value="1"/>
</dbReference>
<dbReference type="PANTHER" id="PTHR30614">
    <property type="entry name" value="MEMBRANE COMPONENT OF AMINO ACID ABC TRANSPORTER"/>
    <property type="match status" value="1"/>
</dbReference>
<feature type="domain" description="ABC transmembrane type-1" evidence="11">
    <location>
        <begin position="20"/>
        <end position="209"/>
    </location>
</feature>
<dbReference type="AlphaFoldDB" id="A0A0A3Z1V4"/>
<feature type="transmembrane region" description="Helical" evidence="10">
    <location>
        <begin position="20"/>
        <end position="44"/>
    </location>
</feature>
<reference evidence="12 13" key="1">
    <citation type="submission" date="2014-10" db="EMBL/GenBank/DDBJ databases">
        <title>Genome sequence of Erwinia typographi M043b.</title>
        <authorList>
            <person name="Chan K.-G."/>
            <person name="Tan W.-S."/>
        </authorList>
    </citation>
    <scope>NUCLEOTIDE SEQUENCE [LARGE SCALE GENOMIC DNA]</scope>
    <source>
        <strain evidence="12 13">M043b</strain>
    </source>
</reference>
<evidence type="ECO:0000256" key="5">
    <source>
        <dbReference type="ARBA" id="ARBA00022519"/>
    </source>
</evidence>
<evidence type="ECO:0000256" key="7">
    <source>
        <dbReference type="ARBA" id="ARBA00022970"/>
    </source>
</evidence>
<dbReference type="InterPro" id="IPR000515">
    <property type="entry name" value="MetI-like"/>
</dbReference>
<dbReference type="InterPro" id="IPR035906">
    <property type="entry name" value="MetI-like_sf"/>
</dbReference>
<keyword evidence="5" id="KW-0997">Cell inner membrane</keyword>
<feature type="transmembrane region" description="Helical" evidence="10">
    <location>
        <begin position="190"/>
        <end position="208"/>
    </location>
</feature>
<evidence type="ECO:0000313" key="13">
    <source>
        <dbReference type="Proteomes" id="UP000030351"/>
    </source>
</evidence>
<keyword evidence="7" id="KW-0029">Amino-acid transport</keyword>
<dbReference type="PANTHER" id="PTHR30614:SF35">
    <property type="entry name" value="ABC TRANSPORTER PERMEASE PROTEIN"/>
    <property type="match status" value="1"/>
</dbReference>
<evidence type="ECO:0000313" key="12">
    <source>
        <dbReference type="EMBL" id="KGT92855.1"/>
    </source>
</evidence>
<keyword evidence="4" id="KW-1003">Cell membrane</keyword>
<keyword evidence="6 10" id="KW-0812">Transmembrane</keyword>
<dbReference type="OrthoDB" id="9814550at2"/>
<dbReference type="EMBL" id="JRUQ01000039">
    <property type="protein sequence ID" value="KGT92855.1"/>
    <property type="molecule type" value="Genomic_DNA"/>
</dbReference>
<dbReference type="GO" id="GO:0006865">
    <property type="term" value="P:amino acid transport"/>
    <property type="evidence" value="ECO:0007669"/>
    <property type="project" value="UniProtKB-KW"/>
</dbReference>
<dbReference type="CDD" id="cd06261">
    <property type="entry name" value="TM_PBP2"/>
    <property type="match status" value="1"/>
</dbReference>
<dbReference type="NCBIfam" id="TIGR01726">
    <property type="entry name" value="HEQRo_perm_3TM"/>
    <property type="match status" value="1"/>
</dbReference>
<name>A0A0A3Z1V4_9GAMM</name>
<evidence type="ECO:0000256" key="8">
    <source>
        <dbReference type="ARBA" id="ARBA00022989"/>
    </source>
</evidence>